<dbReference type="EMBL" id="CM035424">
    <property type="protein sequence ID" value="KAH7351515.1"/>
    <property type="molecule type" value="Genomic_DNA"/>
</dbReference>
<dbReference type="Proteomes" id="UP000825935">
    <property type="component" value="Chromosome 19"/>
</dbReference>
<protein>
    <submittedName>
        <fullName evidence="2">Uncharacterized protein</fullName>
    </submittedName>
</protein>
<comment type="caution">
    <text evidence="2">The sequence shown here is derived from an EMBL/GenBank/DDBJ whole genome shotgun (WGS) entry which is preliminary data.</text>
</comment>
<dbReference type="AlphaFoldDB" id="A0A8T2SKK3"/>
<sequence length="207" mass="24117">MKKNEREKENKQEGTYTFLVMDSRPSSPHREDMHMVDHTTNIMEAMSTRISQIESTLQSILKHICSSKKDEAILKSEILGMELDALGEHQTPKAPSESVVVREVRWKLKDLRSPQYHGSTSTRTADTFEQWLSEWEHCFCLCHIVDDMHKIGQATYNTMDVAYMWCCKIEQEKKDPTTLEQLKILFYNSFVPPNERSRALHTSFFIG</sequence>
<accession>A0A8T2SKK3</accession>
<evidence type="ECO:0000256" key="1">
    <source>
        <dbReference type="SAM" id="MobiDB-lite"/>
    </source>
</evidence>
<gene>
    <name evidence="2" type="ORF">KP509_19G000900</name>
</gene>
<feature type="compositionally biased region" description="Basic and acidic residues" evidence="1">
    <location>
        <begin position="1"/>
        <end position="12"/>
    </location>
</feature>
<name>A0A8T2SKK3_CERRI</name>
<evidence type="ECO:0000313" key="2">
    <source>
        <dbReference type="EMBL" id="KAH7351515.1"/>
    </source>
</evidence>
<evidence type="ECO:0000313" key="3">
    <source>
        <dbReference type="Proteomes" id="UP000825935"/>
    </source>
</evidence>
<reference evidence="2" key="1">
    <citation type="submission" date="2021-08" db="EMBL/GenBank/DDBJ databases">
        <title>WGS assembly of Ceratopteris richardii.</title>
        <authorList>
            <person name="Marchant D.B."/>
            <person name="Chen G."/>
            <person name="Jenkins J."/>
            <person name="Shu S."/>
            <person name="Leebens-Mack J."/>
            <person name="Grimwood J."/>
            <person name="Schmutz J."/>
            <person name="Soltis P."/>
            <person name="Soltis D."/>
            <person name="Chen Z.-H."/>
        </authorList>
    </citation>
    <scope>NUCLEOTIDE SEQUENCE</scope>
    <source>
        <strain evidence="2">Whitten #5841</strain>
        <tissue evidence="2">Leaf</tissue>
    </source>
</reference>
<proteinExistence type="predicted"/>
<feature type="region of interest" description="Disordered" evidence="1">
    <location>
        <begin position="1"/>
        <end position="31"/>
    </location>
</feature>
<organism evidence="2 3">
    <name type="scientific">Ceratopteris richardii</name>
    <name type="common">Triangle waterfern</name>
    <dbReference type="NCBI Taxonomy" id="49495"/>
    <lineage>
        <taxon>Eukaryota</taxon>
        <taxon>Viridiplantae</taxon>
        <taxon>Streptophyta</taxon>
        <taxon>Embryophyta</taxon>
        <taxon>Tracheophyta</taxon>
        <taxon>Polypodiopsida</taxon>
        <taxon>Polypodiidae</taxon>
        <taxon>Polypodiales</taxon>
        <taxon>Pteridineae</taxon>
        <taxon>Pteridaceae</taxon>
        <taxon>Parkerioideae</taxon>
        <taxon>Ceratopteris</taxon>
    </lineage>
</organism>
<keyword evidence="3" id="KW-1185">Reference proteome</keyword>
<dbReference type="OrthoDB" id="1103803at2759"/>